<name>A0A511MA79_9NOCA</name>
<protein>
    <submittedName>
        <fullName evidence="2">Uncharacterized protein</fullName>
    </submittedName>
</protein>
<dbReference type="Proteomes" id="UP000321424">
    <property type="component" value="Unassembled WGS sequence"/>
</dbReference>
<evidence type="ECO:0000313" key="3">
    <source>
        <dbReference type="Proteomes" id="UP000321424"/>
    </source>
</evidence>
<accession>A0A511MA79</accession>
<proteinExistence type="predicted"/>
<evidence type="ECO:0000313" key="2">
    <source>
        <dbReference type="EMBL" id="GEM37574.1"/>
    </source>
</evidence>
<organism evidence="2 3">
    <name type="scientific">Nocardia ninae NBRC 108245</name>
    <dbReference type="NCBI Taxonomy" id="1210091"/>
    <lineage>
        <taxon>Bacteria</taxon>
        <taxon>Bacillati</taxon>
        <taxon>Actinomycetota</taxon>
        <taxon>Actinomycetes</taxon>
        <taxon>Mycobacteriales</taxon>
        <taxon>Nocardiaceae</taxon>
        <taxon>Nocardia</taxon>
    </lineage>
</organism>
<keyword evidence="3" id="KW-1185">Reference proteome</keyword>
<feature type="region of interest" description="Disordered" evidence="1">
    <location>
        <begin position="38"/>
        <end position="65"/>
    </location>
</feature>
<dbReference type="AlphaFoldDB" id="A0A511MA79"/>
<gene>
    <name evidence="2" type="ORF">NN4_20930</name>
</gene>
<sequence>MAELRDRSVTIEYFQGASHHAMSEFLCLAIRFAIETRPEVPSTQHATRSRPARPLRPLGMQRVTG</sequence>
<dbReference type="EMBL" id="BJXA01000010">
    <property type="protein sequence ID" value="GEM37574.1"/>
    <property type="molecule type" value="Genomic_DNA"/>
</dbReference>
<reference evidence="2 3" key="1">
    <citation type="submission" date="2019-07" db="EMBL/GenBank/DDBJ databases">
        <title>Whole genome shotgun sequence of Nocardia ninae NBRC 108245.</title>
        <authorList>
            <person name="Hosoyama A."/>
            <person name="Uohara A."/>
            <person name="Ohji S."/>
            <person name="Ichikawa N."/>
        </authorList>
    </citation>
    <scope>NUCLEOTIDE SEQUENCE [LARGE SCALE GENOMIC DNA]</scope>
    <source>
        <strain evidence="2 3">NBRC 108245</strain>
    </source>
</reference>
<evidence type="ECO:0000256" key="1">
    <source>
        <dbReference type="SAM" id="MobiDB-lite"/>
    </source>
</evidence>
<comment type="caution">
    <text evidence="2">The sequence shown here is derived from an EMBL/GenBank/DDBJ whole genome shotgun (WGS) entry which is preliminary data.</text>
</comment>